<dbReference type="RefSeq" id="WP_014102842.1">
    <property type="nucleotide sequence ID" value="NC_016026.1"/>
</dbReference>
<dbReference type="Proteomes" id="UP000009286">
    <property type="component" value="Chromosome"/>
</dbReference>
<dbReference type="PIRSF" id="PIRSF000705">
    <property type="entry name" value="DNK"/>
    <property type="match status" value="1"/>
</dbReference>
<feature type="binding site" evidence="2">
    <location>
        <begin position="132"/>
        <end position="136"/>
    </location>
    <ligand>
        <name>ATP</name>
        <dbReference type="ChEBI" id="CHEBI:30616"/>
    </ligand>
</feature>
<organism evidence="4 5">
    <name type="scientific">Micavibrio aeruginosavorus (strain ARL-13)</name>
    <dbReference type="NCBI Taxonomy" id="856793"/>
    <lineage>
        <taxon>Bacteria</taxon>
        <taxon>Pseudomonadati</taxon>
        <taxon>Bdellovibrionota</taxon>
        <taxon>Bdellovibrionia</taxon>
        <taxon>Bdellovibrionales</taxon>
        <taxon>Pseudobdellovibrionaceae</taxon>
        <taxon>Micavibrio</taxon>
    </lineage>
</organism>
<evidence type="ECO:0000313" key="5">
    <source>
        <dbReference type="Proteomes" id="UP000009286"/>
    </source>
</evidence>
<dbReference type="InterPro" id="IPR027417">
    <property type="entry name" value="P-loop_NTPase"/>
</dbReference>
<protein>
    <recommendedName>
        <fullName evidence="3">Deoxynucleoside kinase domain-containing protein</fullName>
    </recommendedName>
</protein>
<dbReference type="InterPro" id="IPR050566">
    <property type="entry name" value="Deoxyribonucleoside_kinase"/>
</dbReference>
<dbReference type="SUPFAM" id="SSF52540">
    <property type="entry name" value="P-loop containing nucleoside triphosphate hydrolases"/>
    <property type="match status" value="1"/>
</dbReference>
<dbReference type="GO" id="GO:0019136">
    <property type="term" value="F:deoxynucleoside kinase activity"/>
    <property type="evidence" value="ECO:0007669"/>
    <property type="project" value="InterPro"/>
</dbReference>
<dbReference type="Gene3D" id="3.40.50.300">
    <property type="entry name" value="P-loop containing nucleotide triphosphate hydrolases"/>
    <property type="match status" value="1"/>
</dbReference>
<keyword evidence="2" id="KW-0067">ATP-binding</keyword>
<gene>
    <name evidence="4" type="ordered locus">MICA_1297</name>
</gene>
<evidence type="ECO:0000259" key="3">
    <source>
        <dbReference type="Pfam" id="PF01712"/>
    </source>
</evidence>
<dbReference type="AlphaFoldDB" id="G2KSL9"/>
<feature type="active site" description="Proton acceptor" evidence="1">
    <location>
        <position position="77"/>
    </location>
</feature>
<dbReference type="GO" id="GO:0005524">
    <property type="term" value="F:ATP binding"/>
    <property type="evidence" value="ECO:0007669"/>
    <property type="project" value="UniProtKB-KW"/>
</dbReference>
<accession>G2KSL9</accession>
<evidence type="ECO:0000256" key="2">
    <source>
        <dbReference type="PIRSR" id="PIRSR000705-3"/>
    </source>
</evidence>
<dbReference type="Pfam" id="PF01712">
    <property type="entry name" value="dNK"/>
    <property type="match status" value="1"/>
</dbReference>
<keyword evidence="2" id="KW-0547">Nucleotide-binding</keyword>
<dbReference type="PANTHER" id="PTHR10513">
    <property type="entry name" value="DEOXYNUCLEOSIDE KINASE"/>
    <property type="match status" value="1"/>
</dbReference>
<name>G2KSL9_MICAA</name>
<sequence length="226" mass="25577">MRIELVGGLGVGKSTLCQALEKVGFNCIYENLSTNPFLADCFVDPVNFRFPSQMWFVLSKFHEIKKFEKPGCVNVLDQGVLNVRAYTNMLFRDEDPEALGVIDQCFDYLDGRLGRPDLYINLQCSPEAQMKRIRGRNRDHEKGVTLDYVTSLQREMTDLVERARADGDAVMDIDTEAVYFPGNTAYAETLARHIAGMFDMSVEKVLGQKRPMDVDLPLYEDAIAAE</sequence>
<evidence type="ECO:0000256" key="1">
    <source>
        <dbReference type="PIRSR" id="PIRSR000705-1"/>
    </source>
</evidence>
<dbReference type="STRING" id="856793.MICA_1297"/>
<dbReference type="InterPro" id="IPR002624">
    <property type="entry name" value="DCK/DGK"/>
</dbReference>
<dbReference type="HOGENOM" id="CLU_1223573_0_0_5"/>
<dbReference type="GO" id="GO:0005737">
    <property type="term" value="C:cytoplasm"/>
    <property type="evidence" value="ECO:0007669"/>
    <property type="project" value="TreeGrafter"/>
</dbReference>
<evidence type="ECO:0000313" key="4">
    <source>
        <dbReference type="EMBL" id="AEP09619.1"/>
    </source>
</evidence>
<reference evidence="4 5" key="1">
    <citation type="journal article" date="2011" name="BMC Genomics">
        <title>Genomic insights into an obligate epibiotic bacterial predator: Micavibrio aeruginosavorus ARL-13.</title>
        <authorList>
            <person name="Wang Z."/>
            <person name="Kadouri D."/>
            <person name="Wu M."/>
        </authorList>
    </citation>
    <scope>NUCLEOTIDE SEQUENCE [LARGE SCALE GENOMIC DNA]</scope>
    <source>
        <strain evidence="4 5">ARL-13</strain>
    </source>
</reference>
<dbReference type="PANTHER" id="PTHR10513:SF35">
    <property type="entry name" value="DEOXYADENOSINE KINASE"/>
    <property type="match status" value="1"/>
</dbReference>
<feature type="binding site" evidence="2">
    <location>
        <begin position="7"/>
        <end position="15"/>
    </location>
    <ligand>
        <name>ATP</name>
        <dbReference type="ChEBI" id="CHEBI:30616"/>
    </ligand>
</feature>
<dbReference type="InterPro" id="IPR031314">
    <property type="entry name" value="DNK_dom"/>
</dbReference>
<dbReference type="EMBL" id="CP002382">
    <property type="protein sequence ID" value="AEP09619.1"/>
    <property type="molecule type" value="Genomic_DNA"/>
</dbReference>
<feature type="domain" description="Deoxynucleoside kinase" evidence="3">
    <location>
        <begin position="7"/>
        <end position="177"/>
    </location>
</feature>
<proteinExistence type="predicted"/>
<dbReference type="OrthoDB" id="9776634at2"/>
<dbReference type="eggNOG" id="COG1428">
    <property type="taxonomic scope" value="Bacteria"/>
</dbReference>
<dbReference type="KEGG" id="mai:MICA_1297"/>
<keyword evidence="5" id="KW-1185">Reference proteome</keyword>